<reference evidence="3" key="2">
    <citation type="submission" date="2021-10" db="EMBL/GenBank/DDBJ databases">
        <title>Phylogenomics reveals ancestral predisposition of the termite-cultivated fungus Termitomyces towards a domesticated lifestyle.</title>
        <authorList>
            <person name="Auxier B."/>
            <person name="Grum-Grzhimaylo A."/>
            <person name="Cardenas M.E."/>
            <person name="Lodge J.D."/>
            <person name="Laessoe T."/>
            <person name="Pedersen O."/>
            <person name="Smith M.E."/>
            <person name="Kuyper T.W."/>
            <person name="Franco-Molano E.A."/>
            <person name="Baroni T.J."/>
            <person name="Aanen D.K."/>
        </authorList>
    </citation>
    <scope>NUCLEOTIDE SEQUENCE</scope>
    <source>
        <strain evidence="3">D49</strain>
    </source>
</reference>
<evidence type="ECO:0000256" key="1">
    <source>
        <dbReference type="SAM" id="Coils"/>
    </source>
</evidence>
<keyword evidence="1" id="KW-0175">Coiled coil</keyword>
<feature type="region of interest" description="Disordered" evidence="2">
    <location>
        <begin position="47"/>
        <end position="85"/>
    </location>
</feature>
<name>A0A9P7KGM0_9AGAR</name>
<feature type="compositionally biased region" description="Acidic residues" evidence="2">
    <location>
        <begin position="74"/>
        <end position="84"/>
    </location>
</feature>
<proteinExistence type="predicted"/>
<dbReference type="AlphaFoldDB" id="A0A9P7KGM0"/>
<keyword evidence="4" id="KW-1185">Reference proteome</keyword>
<sequence length="161" mass="17755">MSSHSAHSDSRSSSFLADLASFIPAEINRASTADGEEYDAMMARSLEARIKQERSSGDPITPRPSGNRRLTDPQGEDSEAEIEASESGGYMNWASWMSAAQVQKAFNDLHANNEGLEHKVNRLEVANQSLTTQLRVMNQQLEEMKSLMVVAGRKLVKTAKQ</sequence>
<comment type="caution">
    <text evidence="3">The sequence shown here is derived from an EMBL/GenBank/DDBJ whole genome shotgun (WGS) entry which is preliminary data.</text>
</comment>
<protein>
    <submittedName>
        <fullName evidence="3">Uncharacterized protein</fullName>
    </submittedName>
</protein>
<dbReference type="Proteomes" id="UP000717328">
    <property type="component" value="Unassembled WGS sequence"/>
</dbReference>
<reference evidence="3" key="1">
    <citation type="submission" date="2021-02" db="EMBL/GenBank/DDBJ databases">
        <authorList>
            <person name="Nieuwenhuis M."/>
            <person name="Van De Peppel L.J.J."/>
        </authorList>
    </citation>
    <scope>NUCLEOTIDE SEQUENCE</scope>
    <source>
        <strain evidence="3">D49</strain>
    </source>
</reference>
<evidence type="ECO:0000313" key="4">
    <source>
        <dbReference type="Proteomes" id="UP000717328"/>
    </source>
</evidence>
<dbReference type="EMBL" id="JABCKI010000773">
    <property type="protein sequence ID" value="KAG5649693.1"/>
    <property type="molecule type" value="Genomic_DNA"/>
</dbReference>
<accession>A0A9P7KGM0</accession>
<evidence type="ECO:0000256" key="2">
    <source>
        <dbReference type="SAM" id="MobiDB-lite"/>
    </source>
</evidence>
<gene>
    <name evidence="3" type="ORF">H0H81_002468</name>
</gene>
<feature type="compositionally biased region" description="Basic and acidic residues" evidence="2">
    <location>
        <begin position="47"/>
        <end position="56"/>
    </location>
</feature>
<evidence type="ECO:0000313" key="3">
    <source>
        <dbReference type="EMBL" id="KAG5649693.1"/>
    </source>
</evidence>
<feature type="coiled-coil region" evidence="1">
    <location>
        <begin position="106"/>
        <end position="147"/>
    </location>
</feature>
<organism evidence="3 4">
    <name type="scientific">Sphagnurus paluster</name>
    <dbReference type="NCBI Taxonomy" id="117069"/>
    <lineage>
        <taxon>Eukaryota</taxon>
        <taxon>Fungi</taxon>
        <taxon>Dikarya</taxon>
        <taxon>Basidiomycota</taxon>
        <taxon>Agaricomycotina</taxon>
        <taxon>Agaricomycetes</taxon>
        <taxon>Agaricomycetidae</taxon>
        <taxon>Agaricales</taxon>
        <taxon>Tricholomatineae</taxon>
        <taxon>Lyophyllaceae</taxon>
        <taxon>Sphagnurus</taxon>
    </lineage>
</organism>